<accession>A0A9W6JKD4</accession>
<dbReference type="PROSITE" id="PS50995">
    <property type="entry name" value="HTH_MARR_2"/>
    <property type="match status" value="1"/>
</dbReference>
<dbReference type="InterPro" id="IPR039422">
    <property type="entry name" value="MarR/SlyA-like"/>
</dbReference>
<dbReference type="PANTHER" id="PTHR33164:SF64">
    <property type="entry name" value="TRANSCRIPTIONAL REGULATOR SLYA"/>
    <property type="match status" value="1"/>
</dbReference>
<dbReference type="AlphaFoldDB" id="A0A9W6JKD4"/>
<dbReference type="SMART" id="SM00347">
    <property type="entry name" value="HTH_MARR"/>
    <property type="match status" value="1"/>
</dbReference>
<proteinExistence type="predicted"/>
<dbReference type="Pfam" id="PF12802">
    <property type="entry name" value="MarR_2"/>
    <property type="match status" value="1"/>
</dbReference>
<evidence type="ECO:0000259" key="4">
    <source>
        <dbReference type="PROSITE" id="PS50995"/>
    </source>
</evidence>
<dbReference type="SUPFAM" id="SSF46785">
    <property type="entry name" value="Winged helix' DNA-binding domain"/>
    <property type="match status" value="1"/>
</dbReference>
<dbReference type="InterPro" id="IPR000835">
    <property type="entry name" value="HTH_MarR-typ"/>
</dbReference>
<reference evidence="5" key="2">
    <citation type="submission" date="2023-01" db="EMBL/GenBank/DDBJ databases">
        <authorList>
            <person name="Sun Q."/>
            <person name="Evtushenko L."/>
        </authorList>
    </citation>
    <scope>NUCLEOTIDE SEQUENCE</scope>
    <source>
        <strain evidence="5">VKM B-2748</strain>
    </source>
</reference>
<evidence type="ECO:0000256" key="1">
    <source>
        <dbReference type="ARBA" id="ARBA00023015"/>
    </source>
</evidence>
<keyword evidence="6" id="KW-1185">Reference proteome</keyword>
<comment type="caution">
    <text evidence="5">The sequence shown here is derived from an EMBL/GenBank/DDBJ whole genome shotgun (WGS) entry which is preliminary data.</text>
</comment>
<reference evidence="5" key="1">
    <citation type="journal article" date="2014" name="Int. J. Syst. Evol. Microbiol.">
        <title>Complete genome sequence of Corynebacterium casei LMG S-19264T (=DSM 44701T), isolated from a smear-ripened cheese.</title>
        <authorList>
            <consortium name="US DOE Joint Genome Institute (JGI-PGF)"/>
            <person name="Walter F."/>
            <person name="Albersmeier A."/>
            <person name="Kalinowski J."/>
            <person name="Ruckert C."/>
        </authorList>
    </citation>
    <scope>NUCLEOTIDE SEQUENCE</scope>
    <source>
        <strain evidence="5">VKM B-2748</strain>
    </source>
</reference>
<dbReference type="InterPro" id="IPR023187">
    <property type="entry name" value="Tscrpt_reg_MarR-type_CS"/>
</dbReference>
<evidence type="ECO:0000256" key="2">
    <source>
        <dbReference type="ARBA" id="ARBA00023125"/>
    </source>
</evidence>
<dbReference type="EMBL" id="BSFL01000001">
    <property type="protein sequence ID" value="GLK79275.1"/>
    <property type="molecule type" value="Genomic_DNA"/>
</dbReference>
<name>A0A9W6JKD4_9HYPH</name>
<keyword evidence="1" id="KW-0805">Transcription regulation</keyword>
<dbReference type="Proteomes" id="UP001143309">
    <property type="component" value="Unassembled WGS sequence"/>
</dbReference>
<dbReference type="InterPro" id="IPR036390">
    <property type="entry name" value="WH_DNA-bd_sf"/>
</dbReference>
<sequence length="148" mass="16158">MNASPSPAVAAAEFGYDLAIASRRWRRALDDTLARYDLSDASWRPLLHLDRIGDGARQSDLAQSLGIEGPSLVRLLDRLATAGLLERREDPSDRRAKTLHLTDAGLAAVARLRTVVAAACADMLEGVTEDEIAVCRRVLARVAERARR</sequence>
<dbReference type="PROSITE" id="PS01117">
    <property type="entry name" value="HTH_MARR_1"/>
    <property type="match status" value="1"/>
</dbReference>
<organism evidence="5 6">
    <name type="scientific">Methylopila turkensis</name>
    <dbReference type="NCBI Taxonomy" id="1437816"/>
    <lineage>
        <taxon>Bacteria</taxon>
        <taxon>Pseudomonadati</taxon>
        <taxon>Pseudomonadota</taxon>
        <taxon>Alphaproteobacteria</taxon>
        <taxon>Hyphomicrobiales</taxon>
        <taxon>Methylopilaceae</taxon>
        <taxon>Methylopila</taxon>
    </lineage>
</organism>
<dbReference type="Gene3D" id="1.10.10.10">
    <property type="entry name" value="Winged helix-like DNA-binding domain superfamily/Winged helix DNA-binding domain"/>
    <property type="match status" value="1"/>
</dbReference>
<feature type="domain" description="HTH marR-type" evidence="4">
    <location>
        <begin position="11"/>
        <end position="144"/>
    </location>
</feature>
<dbReference type="GO" id="GO:0006950">
    <property type="term" value="P:response to stress"/>
    <property type="evidence" value="ECO:0007669"/>
    <property type="project" value="TreeGrafter"/>
</dbReference>
<dbReference type="PANTHER" id="PTHR33164">
    <property type="entry name" value="TRANSCRIPTIONAL REGULATOR, MARR FAMILY"/>
    <property type="match status" value="1"/>
</dbReference>
<dbReference type="GO" id="GO:0003700">
    <property type="term" value="F:DNA-binding transcription factor activity"/>
    <property type="evidence" value="ECO:0007669"/>
    <property type="project" value="InterPro"/>
</dbReference>
<dbReference type="InterPro" id="IPR036388">
    <property type="entry name" value="WH-like_DNA-bd_sf"/>
</dbReference>
<gene>
    <name evidence="5" type="ORF">GCM10008174_10160</name>
</gene>
<evidence type="ECO:0000313" key="6">
    <source>
        <dbReference type="Proteomes" id="UP001143309"/>
    </source>
</evidence>
<protein>
    <recommendedName>
        <fullName evidence="4">HTH marR-type domain-containing protein</fullName>
    </recommendedName>
</protein>
<dbReference type="RefSeq" id="WP_271199740.1">
    <property type="nucleotide sequence ID" value="NZ_BSFL01000001.1"/>
</dbReference>
<keyword evidence="2" id="KW-0238">DNA-binding</keyword>
<evidence type="ECO:0000313" key="5">
    <source>
        <dbReference type="EMBL" id="GLK79275.1"/>
    </source>
</evidence>
<dbReference type="PRINTS" id="PR00598">
    <property type="entry name" value="HTHMARR"/>
</dbReference>
<dbReference type="GO" id="GO:0003677">
    <property type="term" value="F:DNA binding"/>
    <property type="evidence" value="ECO:0007669"/>
    <property type="project" value="UniProtKB-KW"/>
</dbReference>
<evidence type="ECO:0000256" key="3">
    <source>
        <dbReference type="ARBA" id="ARBA00023163"/>
    </source>
</evidence>
<keyword evidence="3" id="KW-0804">Transcription</keyword>